<dbReference type="PRINTS" id="PR00469">
    <property type="entry name" value="PNDRDTASEII"/>
</dbReference>
<keyword evidence="6" id="KW-1185">Reference proteome</keyword>
<comment type="similarity">
    <text evidence="1">Belongs to the FMO family.</text>
</comment>
<dbReference type="SUPFAM" id="SSF51905">
    <property type="entry name" value="FAD/NAD(P)-binding domain"/>
    <property type="match status" value="1"/>
</dbReference>
<keyword evidence="4" id="KW-0560">Oxidoreductase</keyword>
<protein>
    <submittedName>
        <fullName evidence="5">FAD/NAD(P)-binding domain-containing protein</fullName>
    </submittedName>
</protein>
<dbReference type="InterPro" id="IPR020946">
    <property type="entry name" value="Flavin_mOase-like"/>
</dbReference>
<dbReference type="PANTHER" id="PTHR23023">
    <property type="entry name" value="DIMETHYLANILINE MONOOXYGENASE"/>
    <property type="match status" value="1"/>
</dbReference>
<evidence type="ECO:0000313" key="6">
    <source>
        <dbReference type="Proteomes" id="UP000235672"/>
    </source>
</evidence>
<gene>
    <name evidence="5" type="ORF">NA56DRAFT_579304</name>
</gene>
<dbReference type="GO" id="GO:0050661">
    <property type="term" value="F:NADP binding"/>
    <property type="evidence" value="ECO:0007669"/>
    <property type="project" value="InterPro"/>
</dbReference>
<dbReference type="Gene3D" id="3.50.50.60">
    <property type="entry name" value="FAD/NAD(P)-binding domain"/>
    <property type="match status" value="1"/>
</dbReference>
<sequence>MTLLIQSISESVSALINFIYEILQKLVVYLFSPRPAPSSHNRKGPRLAIIGAGISGVSAAAHCVGHGCDVVILEKHPRKNLGGIWSRVNSTSSLQIYSVMYRFHPSIVWHKGYPNRQRILEEVEKLWKGYGLQSKTRFETPVTSIERDSKQRWVINHGSESEDVFDAVIVAIGTCGEPKMPNFPGSENFGGRILHSSELDGVDVSGKKVVVVGGGASAIEAVEYAVSGHAKMVDILARASKWIIPRNVIVDAILSMNIFGYETSLSFIPEFLPRCFFYRDLQDLAPQSKGLYTSTPMCNNQILSQIRAGKARWFRGDIQTFEQNGILFNVRDRGVPPGGPGLKKLIDGEIIVLATGFHRPDPHFMPEEVFKPPYAPPAWYLQTFPPEYPRVCAINSMYINALGTVGHVHIGWYTRTLLMFLVDPSTMPKPEEMKRWVDFTRFLKACSPEKAFDFFTYSEMMLWFVECILWKPQRWSWAIFIFLGWGNLL</sequence>
<proteinExistence type="inferred from homology"/>
<evidence type="ECO:0000256" key="4">
    <source>
        <dbReference type="ARBA" id="ARBA00023002"/>
    </source>
</evidence>
<evidence type="ECO:0000256" key="3">
    <source>
        <dbReference type="ARBA" id="ARBA00022827"/>
    </source>
</evidence>
<keyword evidence="2" id="KW-0285">Flavoprotein</keyword>
<evidence type="ECO:0000256" key="2">
    <source>
        <dbReference type="ARBA" id="ARBA00022630"/>
    </source>
</evidence>
<dbReference type="InterPro" id="IPR036291">
    <property type="entry name" value="NAD(P)-bd_dom_sf"/>
</dbReference>
<evidence type="ECO:0000313" key="5">
    <source>
        <dbReference type="EMBL" id="PMD17151.1"/>
    </source>
</evidence>
<dbReference type="GO" id="GO:0050660">
    <property type="term" value="F:flavin adenine dinucleotide binding"/>
    <property type="evidence" value="ECO:0007669"/>
    <property type="project" value="InterPro"/>
</dbReference>
<keyword evidence="3" id="KW-0274">FAD</keyword>
<dbReference type="InterPro" id="IPR036188">
    <property type="entry name" value="FAD/NAD-bd_sf"/>
</dbReference>
<dbReference type="Pfam" id="PF00743">
    <property type="entry name" value="FMO-like"/>
    <property type="match status" value="1"/>
</dbReference>
<dbReference type="STRING" id="1745343.A0A2J6PT12"/>
<dbReference type="EMBL" id="KZ613501">
    <property type="protein sequence ID" value="PMD17151.1"/>
    <property type="molecule type" value="Genomic_DNA"/>
</dbReference>
<reference evidence="5 6" key="1">
    <citation type="submission" date="2016-05" db="EMBL/GenBank/DDBJ databases">
        <title>A degradative enzymes factory behind the ericoid mycorrhizal symbiosis.</title>
        <authorList>
            <consortium name="DOE Joint Genome Institute"/>
            <person name="Martino E."/>
            <person name="Morin E."/>
            <person name="Grelet G."/>
            <person name="Kuo A."/>
            <person name="Kohler A."/>
            <person name="Daghino S."/>
            <person name="Barry K."/>
            <person name="Choi C."/>
            <person name="Cichocki N."/>
            <person name="Clum A."/>
            <person name="Copeland A."/>
            <person name="Hainaut M."/>
            <person name="Haridas S."/>
            <person name="Labutti K."/>
            <person name="Lindquist E."/>
            <person name="Lipzen A."/>
            <person name="Khouja H.-R."/>
            <person name="Murat C."/>
            <person name="Ohm R."/>
            <person name="Olson A."/>
            <person name="Spatafora J."/>
            <person name="Veneault-Fourrey C."/>
            <person name="Henrissat B."/>
            <person name="Grigoriev I."/>
            <person name="Martin F."/>
            <person name="Perotto S."/>
        </authorList>
    </citation>
    <scope>NUCLEOTIDE SEQUENCE [LARGE SCALE GENOMIC DNA]</scope>
    <source>
        <strain evidence="5 6">UAMH 7357</strain>
    </source>
</reference>
<dbReference type="GO" id="GO:0004499">
    <property type="term" value="F:N,N-dimethylaniline monooxygenase activity"/>
    <property type="evidence" value="ECO:0007669"/>
    <property type="project" value="InterPro"/>
</dbReference>
<name>A0A2J6PT12_9HELO</name>
<dbReference type="Proteomes" id="UP000235672">
    <property type="component" value="Unassembled WGS sequence"/>
</dbReference>
<dbReference type="SUPFAM" id="SSF51735">
    <property type="entry name" value="NAD(P)-binding Rossmann-fold domains"/>
    <property type="match status" value="1"/>
</dbReference>
<accession>A0A2J6PT12</accession>
<dbReference type="OrthoDB" id="66881at2759"/>
<dbReference type="InterPro" id="IPR050346">
    <property type="entry name" value="FMO-like"/>
</dbReference>
<evidence type="ECO:0000256" key="1">
    <source>
        <dbReference type="ARBA" id="ARBA00009183"/>
    </source>
</evidence>
<dbReference type="PRINTS" id="PR00368">
    <property type="entry name" value="FADPNR"/>
</dbReference>
<organism evidence="5 6">
    <name type="scientific">Hyaloscypha hepaticicola</name>
    <dbReference type="NCBI Taxonomy" id="2082293"/>
    <lineage>
        <taxon>Eukaryota</taxon>
        <taxon>Fungi</taxon>
        <taxon>Dikarya</taxon>
        <taxon>Ascomycota</taxon>
        <taxon>Pezizomycotina</taxon>
        <taxon>Leotiomycetes</taxon>
        <taxon>Helotiales</taxon>
        <taxon>Hyaloscyphaceae</taxon>
        <taxon>Hyaloscypha</taxon>
    </lineage>
</organism>
<dbReference type="AlphaFoldDB" id="A0A2J6PT12"/>